<name>A0A0A9CSM9_ARUDO</name>
<accession>A0A0A9CSM9</accession>
<reference evidence="1" key="1">
    <citation type="submission" date="2014-09" db="EMBL/GenBank/DDBJ databases">
        <authorList>
            <person name="Magalhaes I.L.F."/>
            <person name="Oliveira U."/>
            <person name="Santos F.R."/>
            <person name="Vidigal T.H.D.A."/>
            <person name="Brescovit A.D."/>
            <person name="Santos A.J."/>
        </authorList>
    </citation>
    <scope>NUCLEOTIDE SEQUENCE</scope>
    <source>
        <tissue evidence="1">Shoot tissue taken approximately 20 cm above the soil surface</tissue>
    </source>
</reference>
<sequence>MDLEPRVVRQHCIDLIRPEPARRRLLHQLLKVQVCAGEEAVDLGSDERVPPAGAALHGCGCCCCCFHTLLPLSRGGRL</sequence>
<protein>
    <submittedName>
        <fullName evidence="1">Uncharacterized protein</fullName>
    </submittedName>
</protein>
<dbReference type="EMBL" id="GBRH01219319">
    <property type="protein sequence ID" value="JAD78576.1"/>
    <property type="molecule type" value="Transcribed_RNA"/>
</dbReference>
<evidence type="ECO:0000313" key="1">
    <source>
        <dbReference type="EMBL" id="JAD78576.1"/>
    </source>
</evidence>
<proteinExistence type="predicted"/>
<reference evidence="1" key="2">
    <citation type="journal article" date="2015" name="Data Brief">
        <title>Shoot transcriptome of the giant reed, Arundo donax.</title>
        <authorList>
            <person name="Barrero R.A."/>
            <person name="Guerrero F.D."/>
            <person name="Moolhuijzen P."/>
            <person name="Goolsby J.A."/>
            <person name="Tidwell J."/>
            <person name="Bellgard S.E."/>
            <person name="Bellgard M.I."/>
        </authorList>
    </citation>
    <scope>NUCLEOTIDE SEQUENCE</scope>
    <source>
        <tissue evidence="1">Shoot tissue taken approximately 20 cm above the soil surface</tissue>
    </source>
</reference>
<dbReference type="AlphaFoldDB" id="A0A0A9CSM9"/>
<organism evidence="1">
    <name type="scientific">Arundo donax</name>
    <name type="common">Giant reed</name>
    <name type="synonym">Donax arundinaceus</name>
    <dbReference type="NCBI Taxonomy" id="35708"/>
    <lineage>
        <taxon>Eukaryota</taxon>
        <taxon>Viridiplantae</taxon>
        <taxon>Streptophyta</taxon>
        <taxon>Embryophyta</taxon>
        <taxon>Tracheophyta</taxon>
        <taxon>Spermatophyta</taxon>
        <taxon>Magnoliopsida</taxon>
        <taxon>Liliopsida</taxon>
        <taxon>Poales</taxon>
        <taxon>Poaceae</taxon>
        <taxon>PACMAD clade</taxon>
        <taxon>Arundinoideae</taxon>
        <taxon>Arundineae</taxon>
        <taxon>Arundo</taxon>
    </lineage>
</organism>